<evidence type="ECO:0008006" key="4">
    <source>
        <dbReference type="Google" id="ProtNLM"/>
    </source>
</evidence>
<gene>
    <name evidence="2" type="ORF">NKR19_g2495</name>
</gene>
<name>A0AA38SGI0_9PEZI</name>
<comment type="caution">
    <text evidence="2">The sequence shown here is derived from an EMBL/GenBank/DDBJ whole genome shotgun (WGS) entry which is preliminary data.</text>
</comment>
<dbReference type="Proteomes" id="UP001174691">
    <property type="component" value="Unassembled WGS sequence"/>
</dbReference>
<organism evidence="2 3">
    <name type="scientific">Coniochaeta hoffmannii</name>
    <dbReference type="NCBI Taxonomy" id="91930"/>
    <lineage>
        <taxon>Eukaryota</taxon>
        <taxon>Fungi</taxon>
        <taxon>Dikarya</taxon>
        <taxon>Ascomycota</taxon>
        <taxon>Pezizomycotina</taxon>
        <taxon>Sordariomycetes</taxon>
        <taxon>Sordariomycetidae</taxon>
        <taxon>Coniochaetales</taxon>
        <taxon>Coniochaetaceae</taxon>
        <taxon>Coniochaeta</taxon>
    </lineage>
</organism>
<evidence type="ECO:0000313" key="2">
    <source>
        <dbReference type="EMBL" id="KAJ9161232.1"/>
    </source>
</evidence>
<dbReference type="PANTHER" id="PTHR38167:SF1">
    <property type="entry name" value="C2H2-TYPE DOMAIN-CONTAINING PROTEIN"/>
    <property type="match status" value="1"/>
</dbReference>
<reference evidence="2" key="1">
    <citation type="submission" date="2022-07" db="EMBL/GenBank/DDBJ databases">
        <title>Fungi with potential for degradation of polypropylene.</title>
        <authorList>
            <person name="Gostincar C."/>
        </authorList>
    </citation>
    <scope>NUCLEOTIDE SEQUENCE</scope>
    <source>
        <strain evidence="2">EXF-13287</strain>
    </source>
</reference>
<keyword evidence="3" id="KW-1185">Reference proteome</keyword>
<dbReference type="AlphaFoldDB" id="A0AA38SGI0"/>
<dbReference type="EMBL" id="JANBVN010000025">
    <property type="protein sequence ID" value="KAJ9161232.1"/>
    <property type="molecule type" value="Genomic_DNA"/>
</dbReference>
<proteinExistence type="predicted"/>
<sequence length="184" mass="20584">MASPCLERLDKASDEVIRRVLTALCESDHDIRKKASKCLDAFESEKKYESHIDGSERQQATGSGSGTKRKAEQALPEVYICENCGDGFLEEHNSDEACFHHPGNLGVDYASDFWADHDEDCHGTIDTAEMREEYPGGFRWDCCDEPGDGKQGCDYARHEAIAVKRRKTKEEMAKTAVSIDLTDD</sequence>
<accession>A0AA38SGI0</accession>
<evidence type="ECO:0000313" key="3">
    <source>
        <dbReference type="Proteomes" id="UP001174691"/>
    </source>
</evidence>
<feature type="region of interest" description="Disordered" evidence="1">
    <location>
        <begin position="49"/>
        <end position="71"/>
    </location>
</feature>
<evidence type="ECO:0000256" key="1">
    <source>
        <dbReference type="SAM" id="MobiDB-lite"/>
    </source>
</evidence>
<protein>
    <recommendedName>
        <fullName evidence="4">C2H2-type domain-containing protein</fullName>
    </recommendedName>
</protein>
<dbReference type="PANTHER" id="PTHR38167">
    <property type="entry name" value="C2H2-TYPE DOMAIN-CONTAINING PROTEIN"/>
    <property type="match status" value="1"/>
</dbReference>